<keyword evidence="3" id="KW-1185">Reference proteome</keyword>
<dbReference type="Pfam" id="PF08759">
    <property type="entry name" value="GT-D"/>
    <property type="match status" value="1"/>
</dbReference>
<evidence type="ECO:0000259" key="1">
    <source>
        <dbReference type="Pfam" id="PF08759"/>
    </source>
</evidence>
<sequence>MISSTRAEVKEDFRMLDRIRKVANRIFSVKVVNSKPIAVTLDPPITADPDQKTLLRQIHNELKTHRRELETIRLAATSEVMQDVSKFHRNQVKTLLETLELLATTDVSMSRFGDGEFRLMLLNDFNLRFQKNSPELQEDLRNVFTSNDANLAVGFPQLFRDAHWSGVYQELWPRLVQLTASDRAYACAHVTRPQAFSTLGQRAVDLWRQVWDGKKVAIVTGEGSRFDLIPELFDNLASHEFIYSKPVGAYDDLDRVQALVADSDCELVLIALGPAGGILAHRLAGAGKRALDIGHLSNSYENVFKGAPRPEATAVTTDGEKNS</sequence>
<proteinExistence type="predicted"/>
<evidence type="ECO:0000313" key="2">
    <source>
        <dbReference type="EMBL" id="QDY65120.1"/>
    </source>
</evidence>
<organism evidence="2 3">
    <name type="scientific">Glutamicibacter halophytocola</name>
    <dbReference type="NCBI Taxonomy" id="1933880"/>
    <lineage>
        <taxon>Bacteria</taxon>
        <taxon>Bacillati</taxon>
        <taxon>Actinomycetota</taxon>
        <taxon>Actinomycetes</taxon>
        <taxon>Micrococcales</taxon>
        <taxon>Micrococcaceae</taxon>
        <taxon>Glutamicibacter</taxon>
    </lineage>
</organism>
<protein>
    <submittedName>
        <fullName evidence="2">DUF1792 domain-containing protein</fullName>
    </submittedName>
</protein>
<accession>A0ABX5Y7U8</accession>
<name>A0ABX5Y7U8_9MICC</name>
<dbReference type="InterPro" id="IPR014869">
    <property type="entry name" value="GT-D"/>
</dbReference>
<dbReference type="EMBL" id="CP042260">
    <property type="protein sequence ID" value="QDY65120.1"/>
    <property type="molecule type" value="Genomic_DNA"/>
</dbReference>
<reference evidence="2 3" key="1">
    <citation type="submission" date="2019-07" db="EMBL/GenBank/DDBJ databases">
        <title>Complete Genome Sequence of drought tolerant Plant Growth-Promoting Rhizobacterium Glutamicibacter halophytocola DR408.</title>
        <authorList>
            <person name="Nishu S.D."/>
            <person name="Lee T.K."/>
        </authorList>
    </citation>
    <scope>NUCLEOTIDE SEQUENCE [LARGE SCALE GENOMIC DNA]</scope>
    <source>
        <strain evidence="2 3">DR408</strain>
    </source>
</reference>
<evidence type="ECO:0000313" key="3">
    <source>
        <dbReference type="Proteomes" id="UP000320717"/>
    </source>
</evidence>
<feature type="domain" description="Glycosyltransferase GT-D fold" evidence="1">
    <location>
        <begin position="109"/>
        <end position="306"/>
    </location>
</feature>
<gene>
    <name evidence="2" type="ORF">FQA45_01685</name>
</gene>
<dbReference type="Proteomes" id="UP000320717">
    <property type="component" value="Chromosome"/>
</dbReference>